<gene>
    <name evidence="2" type="ORF">HPG69_001222</name>
</gene>
<feature type="compositionally biased region" description="Basic and acidic residues" evidence="1">
    <location>
        <begin position="391"/>
        <end position="408"/>
    </location>
</feature>
<protein>
    <submittedName>
        <fullName evidence="2">Uncharacterized protein</fullName>
    </submittedName>
</protein>
<feature type="region of interest" description="Disordered" evidence="1">
    <location>
        <begin position="363"/>
        <end position="408"/>
    </location>
</feature>
<feature type="region of interest" description="Disordered" evidence="1">
    <location>
        <begin position="269"/>
        <end position="292"/>
    </location>
</feature>
<proteinExistence type="predicted"/>
<dbReference type="Proteomes" id="UP000551758">
    <property type="component" value="Unassembled WGS sequence"/>
</dbReference>
<dbReference type="InterPro" id="IPR040943">
    <property type="entry name" value="DUF5571"/>
</dbReference>
<accession>A0A7J7FEU9</accession>
<dbReference type="EMBL" id="JACDTQ010000745">
    <property type="protein sequence ID" value="KAF5926593.1"/>
    <property type="molecule type" value="Genomic_DNA"/>
</dbReference>
<dbReference type="AlphaFoldDB" id="A0A7J7FEU9"/>
<feature type="compositionally biased region" description="Basic residues" evidence="1">
    <location>
        <begin position="55"/>
        <end position="67"/>
    </location>
</feature>
<dbReference type="Pfam" id="PF17732">
    <property type="entry name" value="DUF5571"/>
    <property type="match status" value="1"/>
</dbReference>
<comment type="caution">
    <text evidence="2">The sequence shown here is derived from an EMBL/GenBank/DDBJ whole genome shotgun (WGS) entry which is preliminary data.</text>
</comment>
<reference evidence="2 3" key="1">
    <citation type="journal article" date="2020" name="Mol. Biol. Evol.">
        <title>Interspecific Gene Flow and the Evolution of Specialization in Black and White Rhinoceros.</title>
        <authorList>
            <person name="Moodley Y."/>
            <person name="Westbury M.V."/>
            <person name="Russo I.M."/>
            <person name="Gopalakrishnan S."/>
            <person name="Rakotoarivelo A."/>
            <person name="Olsen R.A."/>
            <person name="Prost S."/>
            <person name="Tunstall T."/>
            <person name="Ryder O.A."/>
            <person name="Dalen L."/>
            <person name="Bruford M.W."/>
        </authorList>
    </citation>
    <scope>NUCLEOTIDE SEQUENCE [LARGE SCALE GENOMIC DNA]</scope>
    <source>
        <strain evidence="2">SBR-YM</strain>
        <tissue evidence="2">Skin</tissue>
    </source>
</reference>
<keyword evidence="3" id="KW-1185">Reference proteome</keyword>
<feature type="region of interest" description="Disordered" evidence="1">
    <location>
        <begin position="23"/>
        <end position="89"/>
    </location>
</feature>
<feature type="compositionally biased region" description="Acidic residues" evidence="1">
    <location>
        <begin position="306"/>
        <end position="316"/>
    </location>
</feature>
<dbReference type="PANTHER" id="PTHR15725:SF1">
    <property type="entry name" value="RIKEN CDNA 1700017N19 GENE"/>
    <property type="match status" value="1"/>
</dbReference>
<dbReference type="GO" id="GO:0016973">
    <property type="term" value="P:poly(A)+ mRNA export from nucleus"/>
    <property type="evidence" value="ECO:0007669"/>
    <property type="project" value="TreeGrafter"/>
</dbReference>
<dbReference type="PANTHER" id="PTHR15725">
    <property type="entry name" value="ZN-FINGER, C-X8-C-X5-C-X3-H TYPE-CONTAINING"/>
    <property type="match status" value="1"/>
</dbReference>
<sequence>MLPFAGGLLFHLRHKHTRHFPLHRAQAPHGGPKKQCERSSPVSTAPSLARTSGHSIHRRTQTTHARRPGTEAAPLRPSTPGSGLLAAAPSGNCSAEAEALPRVLRRVFSWGLTTMRKQRSVSGVCVLNHTQNPIYLKYELQQSPNGLSSRSQATAALFDLLLQRILEDFHPKPFLVNILELSKRNAVKYSPRQTRLQLHVRSFLMSKQWIRKRNEVVLSLACGQEYHWSHIFILSEPYGLTDNKNSILSGSQCRFRHCEEALGNITLQKETQEGIPSPIQSQEPPKPQENISRPIHHPLVLKTNFEEEEEEGDEQNDASGLWTKTSEEIEEKRAIKEMCYKSGEYYRFHTPPDIPSSKSIASTAEKELEKPLENGSELQEGDGLTVPTKFSLHERPGEIKASSDGKPRTDIAAFENGGGDCYVPQRIIFLGVDEKEALNEEKEITMSKCSNTKDNKDSSHPKLTTRLAPTMHVLNATENISMTCREDLCSMNHVQPVRKPHFKGMKKRKWIYDEPKNFPGPGMQRAVQPPNPQNKMNYHRNNKNRNAENASYIHVQRDAVRTVSLNVPPRSRPTNGSYNKVDVSKEPKHNFCPDKYMSTPYNGSAWRKRIPFSKTYSKAEKIYTVTSTAVAAII</sequence>
<feature type="compositionally biased region" description="Polar residues" evidence="1">
    <location>
        <begin position="38"/>
        <end position="54"/>
    </location>
</feature>
<evidence type="ECO:0000313" key="2">
    <source>
        <dbReference type="EMBL" id="KAF5926593.1"/>
    </source>
</evidence>
<evidence type="ECO:0000313" key="3">
    <source>
        <dbReference type="Proteomes" id="UP000551758"/>
    </source>
</evidence>
<organism evidence="2 3">
    <name type="scientific">Diceros bicornis minor</name>
    <name type="common">South-central black rhinoceros</name>
    <dbReference type="NCBI Taxonomy" id="77932"/>
    <lineage>
        <taxon>Eukaryota</taxon>
        <taxon>Metazoa</taxon>
        <taxon>Chordata</taxon>
        <taxon>Craniata</taxon>
        <taxon>Vertebrata</taxon>
        <taxon>Euteleostomi</taxon>
        <taxon>Mammalia</taxon>
        <taxon>Eutheria</taxon>
        <taxon>Laurasiatheria</taxon>
        <taxon>Perissodactyla</taxon>
        <taxon>Rhinocerotidae</taxon>
        <taxon>Diceros</taxon>
    </lineage>
</organism>
<name>A0A7J7FEU9_DICBM</name>
<evidence type="ECO:0000256" key="1">
    <source>
        <dbReference type="SAM" id="MobiDB-lite"/>
    </source>
</evidence>
<feature type="region of interest" description="Disordered" evidence="1">
    <location>
        <begin position="306"/>
        <end position="325"/>
    </location>
</feature>